<keyword evidence="1" id="KW-1185">Reference proteome</keyword>
<evidence type="ECO:0000313" key="1">
    <source>
        <dbReference type="Proteomes" id="UP000046393"/>
    </source>
</evidence>
<proteinExistence type="predicted"/>
<evidence type="ECO:0000313" key="2">
    <source>
        <dbReference type="WBParaSite" id="SMUV_0000656701-mRNA-1"/>
    </source>
</evidence>
<dbReference type="WBParaSite" id="SMUV_0000656701-mRNA-1">
    <property type="protein sequence ID" value="SMUV_0000656701-mRNA-1"/>
    <property type="gene ID" value="SMUV_0000656701"/>
</dbReference>
<dbReference type="AlphaFoldDB" id="A0A0N5API9"/>
<accession>A0A0N5API9</accession>
<name>A0A0N5API9_9BILA</name>
<reference evidence="2" key="1">
    <citation type="submission" date="2017-02" db="UniProtKB">
        <authorList>
            <consortium name="WormBaseParasite"/>
        </authorList>
    </citation>
    <scope>IDENTIFICATION</scope>
</reference>
<sequence>MSSIKHKSFDEVLNARRAVRQTVRSLLNNPVSTINVLLTGNLECCRTKDLTTRFVFFHLLDVLKQLEKEIDECSDDVPKRKSIFSFLRIRPDETEAEIVSRFDCYYRNDECTATAQDVAGSMERSLGNVPPEVPPFKLCDLRSSSSSDSLFEVEVEKSDISCDESSHSFSCTLPKSVAEKCMNLENNQQNIFDSKEVADKTFVKDFAMKKEKKSNIESCSENVHRLTIKMPTTSLRKTALEPQNGICRSHTEIFHHQCCNNTDQIRIPAQISARWVNKEKANGCSREEIERLSVLAKSKLDLSEEGSSSSTFAHISPLPRYF</sequence>
<organism evidence="1 2">
    <name type="scientific">Syphacia muris</name>
    <dbReference type="NCBI Taxonomy" id="451379"/>
    <lineage>
        <taxon>Eukaryota</taxon>
        <taxon>Metazoa</taxon>
        <taxon>Ecdysozoa</taxon>
        <taxon>Nematoda</taxon>
        <taxon>Chromadorea</taxon>
        <taxon>Rhabditida</taxon>
        <taxon>Spirurina</taxon>
        <taxon>Oxyuridomorpha</taxon>
        <taxon>Oxyuroidea</taxon>
        <taxon>Oxyuridae</taxon>
        <taxon>Syphacia</taxon>
    </lineage>
</organism>
<dbReference type="Proteomes" id="UP000046393">
    <property type="component" value="Unplaced"/>
</dbReference>
<protein>
    <submittedName>
        <fullName evidence="2">CARD domain-containing protein</fullName>
    </submittedName>
</protein>